<evidence type="ECO:0000313" key="3">
    <source>
        <dbReference type="EMBL" id="ADM10457.1"/>
    </source>
</evidence>
<reference evidence="4" key="1">
    <citation type="submission" date="2010-08" db="EMBL/GenBank/DDBJ databases">
        <title>Genome sequence of Parvularcula bermudensis HTCC2503.</title>
        <authorList>
            <person name="Kang D.-M."/>
            <person name="Oh H.-M."/>
            <person name="Cho J.-C."/>
        </authorList>
    </citation>
    <scope>NUCLEOTIDE SEQUENCE [LARGE SCALE GENOMIC DNA]</scope>
    <source>
        <strain evidence="4">ATCC BAA-594 / HTCC2503 / KCTC 12087</strain>
    </source>
</reference>
<dbReference type="STRING" id="314260.PB2503_12074"/>
<dbReference type="Proteomes" id="UP000001302">
    <property type="component" value="Chromosome"/>
</dbReference>
<evidence type="ECO:0000313" key="4">
    <source>
        <dbReference type="Proteomes" id="UP000001302"/>
    </source>
</evidence>
<accession>E0TEI5</accession>
<dbReference type="Pfam" id="PF03625">
    <property type="entry name" value="DUF302"/>
    <property type="match status" value="1"/>
</dbReference>
<sequence>MGASLMKYVIMGLSLAVVASCNGGHSDADTAAAAESQMVRKSVIQDRFPVTESQYDFSGTMAALFEALDRRDLTVFAVIDHQAGAQSVDMELGANSLVIFGNPALGTPLLQSEPLVGAELPLKALVYEHNGKVNLALSGAPFLQRAYLLGEDEAIIKQIDETMRSIASEATGDQ</sequence>
<reference evidence="3 4" key="2">
    <citation type="journal article" date="2011" name="J. Bacteriol.">
        <title>Complete genome sequence of strain HTCC2503T of Parvularcula bermudensis, the type species of the order "Parvularculales" in the class Alphaproteobacteria.</title>
        <authorList>
            <person name="Oh H.M."/>
            <person name="Kang I."/>
            <person name="Vergin K.L."/>
            <person name="Kang D."/>
            <person name="Rhee K.H."/>
            <person name="Giovannoni S.J."/>
            <person name="Cho J.C."/>
        </authorList>
    </citation>
    <scope>NUCLEOTIDE SEQUENCE [LARGE SCALE GENOMIC DNA]</scope>
    <source>
        <strain evidence="4">ATCC BAA-594 / HTCC2503 / KCTC 12087</strain>
    </source>
</reference>
<dbReference type="InterPro" id="IPR035923">
    <property type="entry name" value="TT1751-like_sf"/>
</dbReference>
<dbReference type="SUPFAM" id="SSF103247">
    <property type="entry name" value="TT1751-like"/>
    <property type="match status" value="1"/>
</dbReference>
<dbReference type="PROSITE" id="PS51257">
    <property type="entry name" value="PROKAR_LIPOPROTEIN"/>
    <property type="match status" value="1"/>
</dbReference>
<dbReference type="CDD" id="cd14797">
    <property type="entry name" value="DUF302"/>
    <property type="match status" value="1"/>
</dbReference>
<proteinExistence type="predicted"/>
<dbReference type="EMBL" id="CP002156">
    <property type="protein sequence ID" value="ADM10457.1"/>
    <property type="molecule type" value="Genomic_DNA"/>
</dbReference>
<dbReference type="PANTHER" id="PTHR38342">
    <property type="entry name" value="SLR5037 PROTEIN"/>
    <property type="match status" value="1"/>
</dbReference>
<feature type="chain" id="PRO_5003140684" description="DUF302 domain-containing protein" evidence="1">
    <location>
        <begin position="20"/>
        <end position="174"/>
    </location>
</feature>
<dbReference type="InterPro" id="IPR005180">
    <property type="entry name" value="DUF302"/>
</dbReference>
<dbReference type="AlphaFoldDB" id="E0TEI5"/>
<feature type="domain" description="DUF302" evidence="2">
    <location>
        <begin position="79"/>
        <end position="136"/>
    </location>
</feature>
<organism evidence="3 4">
    <name type="scientific">Parvularcula bermudensis (strain ATCC BAA-594 / HTCC2503 / KCTC 12087)</name>
    <dbReference type="NCBI Taxonomy" id="314260"/>
    <lineage>
        <taxon>Bacteria</taxon>
        <taxon>Pseudomonadati</taxon>
        <taxon>Pseudomonadota</taxon>
        <taxon>Alphaproteobacteria</taxon>
        <taxon>Parvularculales</taxon>
        <taxon>Parvularculaceae</taxon>
        <taxon>Parvularcula</taxon>
    </lineage>
</organism>
<dbReference type="KEGG" id="pbr:PB2503_12074"/>
<feature type="signal peptide" evidence="1">
    <location>
        <begin position="1"/>
        <end position="19"/>
    </location>
</feature>
<gene>
    <name evidence="3" type="ordered locus">PB2503_12074</name>
</gene>
<dbReference type="eggNOG" id="COG3439">
    <property type="taxonomic scope" value="Bacteria"/>
</dbReference>
<dbReference type="HOGENOM" id="CLU_116237_3_0_5"/>
<keyword evidence="4" id="KW-1185">Reference proteome</keyword>
<evidence type="ECO:0000259" key="2">
    <source>
        <dbReference type="Pfam" id="PF03625"/>
    </source>
</evidence>
<dbReference type="PANTHER" id="PTHR38342:SF2">
    <property type="entry name" value="INNER MEMBRANE OR EXPORTED"/>
    <property type="match status" value="1"/>
</dbReference>
<protein>
    <recommendedName>
        <fullName evidence="2">DUF302 domain-containing protein</fullName>
    </recommendedName>
</protein>
<evidence type="ECO:0000256" key="1">
    <source>
        <dbReference type="SAM" id="SignalP"/>
    </source>
</evidence>
<keyword evidence="1" id="KW-0732">Signal</keyword>
<dbReference type="Gene3D" id="3.30.310.70">
    <property type="entry name" value="TT1751-like domain"/>
    <property type="match status" value="1"/>
</dbReference>
<name>E0TEI5_PARBH</name>